<dbReference type="EMBL" id="CDMZ01001201">
    <property type="protein sequence ID" value="CEM28873.1"/>
    <property type="molecule type" value="Genomic_DNA"/>
</dbReference>
<accession>A0A0G4GGZ2</accession>
<feature type="region of interest" description="Disordered" evidence="1">
    <location>
        <begin position="134"/>
        <end position="157"/>
    </location>
</feature>
<organism evidence="2">
    <name type="scientific">Chromera velia CCMP2878</name>
    <dbReference type="NCBI Taxonomy" id="1169474"/>
    <lineage>
        <taxon>Eukaryota</taxon>
        <taxon>Sar</taxon>
        <taxon>Alveolata</taxon>
        <taxon>Colpodellida</taxon>
        <taxon>Chromeraceae</taxon>
        <taxon>Chromera</taxon>
    </lineage>
</organism>
<evidence type="ECO:0000313" key="2">
    <source>
        <dbReference type="EMBL" id="CEM28873.1"/>
    </source>
</evidence>
<sequence length="292" mass="29630">MPGSRQGPREESANCPRIRPSARSRLTQAGVLGGAPAGAARWRGVGPLRNVLEEGAGVEVVLEEGDNAEGADRGGAVRGACGAIGPARVRDCGGDLGGAGESGVRGGYPVGAVGWVAGGSRKFGKGEEGGVVGGPLYGKNKESRGAPAGEEERVDVDDGGSVDRVLMKKGEGVQVRVQVHVLLPGPRARGGEGGSGERKEGVPRAVPVALLRWKKRLGVWSAVVGSGRLQAVGGLGESAPRGGGVCEVQQVKRAAVVGLEGAGGLTSLPIRILLVRAWVLRHVVPGASLWLL</sequence>
<evidence type="ECO:0000256" key="1">
    <source>
        <dbReference type="SAM" id="MobiDB-lite"/>
    </source>
</evidence>
<reference evidence="2" key="1">
    <citation type="submission" date="2014-11" db="EMBL/GenBank/DDBJ databases">
        <authorList>
            <person name="Otto D Thomas"/>
            <person name="Naeem Raeece"/>
        </authorList>
    </citation>
    <scope>NUCLEOTIDE SEQUENCE</scope>
</reference>
<feature type="region of interest" description="Disordered" evidence="1">
    <location>
        <begin position="1"/>
        <end position="30"/>
    </location>
</feature>
<gene>
    <name evidence="2" type="ORF">Cvel_21853</name>
</gene>
<name>A0A0G4GGZ2_9ALVE</name>
<dbReference type="AlphaFoldDB" id="A0A0G4GGZ2"/>
<dbReference type="VEuPathDB" id="CryptoDB:Cvel_21853"/>
<protein>
    <submittedName>
        <fullName evidence="2">Uncharacterized protein</fullName>
    </submittedName>
</protein>
<proteinExistence type="predicted"/>